<comment type="caution">
    <text evidence="1">The sequence shown here is derived from an EMBL/GenBank/DDBJ whole genome shotgun (WGS) entry which is preliminary data.</text>
</comment>
<evidence type="ECO:0000313" key="1">
    <source>
        <dbReference type="EMBL" id="GMJ00132.1"/>
    </source>
</evidence>
<dbReference type="OrthoDB" id="1925022at2759"/>
<name>A0A9W7MGY1_HIBTR</name>
<dbReference type="PANTHER" id="PTHR48045">
    <property type="entry name" value="UDP-GLYCOSYLTRANSFERASE 72B1"/>
    <property type="match status" value="1"/>
</dbReference>
<reference evidence="1" key="1">
    <citation type="submission" date="2023-05" db="EMBL/GenBank/DDBJ databases">
        <title>Genome and transcriptome analyses reveal genes involved in the formation of fine ridges on petal epidermal cells in Hibiscus trionum.</title>
        <authorList>
            <person name="Koshimizu S."/>
            <person name="Masuda S."/>
            <person name="Ishii T."/>
            <person name="Shirasu K."/>
            <person name="Hoshino A."/>
            <person name="Arita M."/>
        </authorList>
    </citation>
    <scope>NUCLEOTIDE SEQUENCE</scope>
    <source>
        <strain evidence="1">Hamamatsu line</strain>
    </source>
</reference>
<dbReference type="Gene3D" id="3.40.50.2000">
    <property type="entry name" value="Glycogen Phosphorylase B"/>
    <property type="match status" value="2"/>
</dbReference>
<dbReference type="GO" id="GO:0016740">
    <property type="term" value="F:transferase activity"/>
    <property type="evidence" value="ECO:0007669"/>
    <property type="project" value="UniProtKB-KW"/>
</dbReference>
<keyword evidence="1" id="KW-0808">Transferase</keyword>
<sequence>MVTWPERADQFYNEKLMTQVLKSGVSVGTQKWVEREAIGKAVKETMKGERAEEMRNRARKLVEAAKMAVEKGGSSYSDLDSLIEELNSERKL</sequence>
<keyword evidence="2" id="KW-1185">Reference proteome</keyword>
<accession>A0A9W7MGY1</accession>
<organism evidence="1 2">
    <name type="scientific">Hibiscus trionum</name>
    <name type="common">Flower of an hour</name>
    <dbReference type="NCBI Taxonomy" id="183268"/>
    <lineage>
        <taxon>Eukaryota</taxon>
        <taxon>Viridiplantae</taxon>
        <taxon>Streptophyta</taxon>
        <taxon>Embryophyta</taxon>
        <taxon>Tracheophyta</taxon>
        <taxon>Spermatophyta</taxon>
        <taxon>Magnoliopsida</taxon>
        <taxon>eudicotyledons</taxon>
        <taxon>Gunneridae</taxon>
        <taxon>Pentapetalae</taxon>
        <taxon>rosids</taxon>
        <taxon>malvids</taxon>
        <taxon>Malvales</taxon>
        <taxon>Malvaceae</taxon>
        <taxon>Malvoideae</taxon>
        <taxon>Hibiscus</taxon>
    </lineage>
</organism>
<proteinExistence type="predicted"/>
<dbReference type="SUPFAM" id="SSF53756">
    <property type="entry name" value="UDP-Glycosyltransferase/glycogen phosphorylase"/>
    <property type="match status" value="1"/>
</dbReference>
<gene>
    <name evidence="1" type="ORF">HRI_003682400</name>
</gene>
<dbReference type="PANTHER" id="PTHR48045:SF34">
    <property type="entry name" value="ISOFLAVONE 7-O-GLUCOSYLTRANSFERASE 1-LIKE"/>
    <property type="match status" value="1"/>
</dbReference>
<dbReference type="EMBL" id="BSYR01000035">
    <property type="protein sequence ID" value="GMJ00132.1"/>
    <property type="molecule type" value="Genomic_DNA"/>
</dbReference>
<dbReference type="AlphaFoldDB" id="A0A9W7MGY1"/>
<protein>
    <submittedName>
        <fullName evidence="1">UDP-glucosyl transferase 73B3</fullName>
    </submittedName>
</protein>
<evidence type="ECO:0000313" key="2">
    <source>
        <dbReference type="Proteomes" id="UP001165190"/>
    </source>
</evidence>
<dbReference type="Proteomes" id="UP001165190">
    <property type="component" value="Unassembled WGS sequence"/>
</dbReference>